<reference evidence="5 6" key="1">
    <citation type="submission" date="2019-06" db="EMBL/GenBank/DDBJ databases">
        <authorList>
            <person name="Srinivasan S."/>
        </authorList>
    </citation>
    <scope>NUCLEOTIDE SEQUENCE [LARGE SCALE GENOMIC DNA]</scope>
    <source>
        <strain evidence="5 6">17J68-5</strain>
    </source>
</reference>
<feature type="signal peptide" evidence="3">
    <location>
        <begin position="1"/>
        <end position="24"/>
    </location>
</feature>
<dbReference type="RefSeq" id="WP_139513841.1">
    <property type="nucleotide sequence ID" value="NZ_CP040896.1"/>
</dbReference>
<dbReference type="AlphaFoldDB" id="A0A5B7ZV35"/>
<organism evidence="5 6">
    <name type="scientific">Hymenobacter jejuensis</name>
    <dbReference type="NCBI Taxonomy" id="2502781"/>
    <lineage>
        <taxon>Bacteria</taxon>
        <taxon>Pseudomonadati</taxon>
        <taxon>Bacteroidota</taxon>
        <taxon>Cytophagia</taxon>
        <taxon>Cytophagales</taxon>
        <taxon>Hymenobacteraceae</taxon>
        <taxon>Hymenobacter</taxon>
    </lineage>
</organism>
<gene>
    <name evidence="5" type="ORF">FHG12_01380</name>
</gene>
<feature type="chain" id="PRO_5022934483" description="Calcineurin-like phosphoesterase domain-containing protein" evidence="3">
    <location>
        <begin position="25"/>
        <end position="371"/>
    </location>
</feature>
<sequence>MRFLPCWRALFLTGAMLPMFFIQVAVSQRFAAIGDYGYAGMPERDVAELVKSWNPEFIITLGDNNYEQGLASTIDTNIGQYYHQFIAPYRGSYGPGAAVNQFFPSLGNHDTYTKNGEAYLRYFSLPGNGRYYDFVRGQVHFFVLNSTPDEPDGTSSVSTQAKWLKARLAASKAIWKVVYFHHPPYSSGVHGSTPNMRWPFQAWGASLVVSGHDHHYERLQAGGLVYCVNGLSGRSIYGLTEPLKESQVLYNADYGAMLFDATSESLRFRFYTRARQLIDSYILWRPAPQLFPLYPTPFSKKAHLKLTLPSEEAVKIRLLDAVGHQIAVLYEGRLRAGQHELHWSRGRLAAGTYFVQLLSGRFQPIVRALVL</sequence>
<feature type="domain" description="Calcineurin-like phosphoesterase" evidence="4">
    <location>
        <begin position="30"/>
        <end position="216"/>
    </location>
</feature>
<dbReference type="KEGG" id="hyj:FHG12_01380"/>
<evidence type="ECO:0000259" key="4">
    <source>
        <dbReference type="Pfam" id="PF00149"/>
    </source>
</evidence>
<accession>A0A5B7ZV35</accession>
<proteinExistence type="predicted"/>
<dbReference type="EMBL" id="CP040896">
    <property type="protein sequence ID" value="QDA58830.1"/>
    <property type="molecule type" value="Genomic_DNA"/>
</dbReference>
<dbReference type="InterPro" id="IPR004843">
    <property type="entry name" value="Calcineurin-like_PHP"/>
</dbReference>
<dbReference type="PANTHER" id="PTHR10161">
    <property type="entry name" value="TARTRATE-RESISTANT ACID PHOSPHATASE TYPE 5"/>
    <property type="match status" value="1"/>
</dbReference>
<dbReference type="InterPro" id="IPR029052">
    <property type="entry name" value="Metallo-depent_PP-like"/>
</dbReference>
<dbReference type="PANTHER" id="PTHR10161:SF14">
    <property type="entry name" value="TARTRATE-RESISTANT ACID PHOSPHATASE TYPE 5"/>
    <property type="match status" value="1"/>
</dbReference>
<keyword evidence="1 3" id="KW-0732">Signal</keyword>
<evidence type="ECO:0000256" key="2">
    <source>
        <dbReference type="ARBA" id="ARBA00022801"/>
    </source>
</evidence>
<evidence type="ECO:0000256" key="3">
    <source>
        <dbReference type="SAM" id="SignalP"/>
    </source>
</evidence>
<dbReference type="SUPFAM" id="SSF56300">
    <property type="entry name" value="Metallo-dependent phosphatases"/>
    <property type="match status" value="1"/>
</dbReference>
<dbReference type="InterPro" id="IPR051558">
    <property type="entry name" value="Metallophosphoesterase_PAP"/>
</dbReference>
<keyword evidence="2" id="KW-0378">Hydrolase</keyword>
<evidence type="ECO:0000256" key="1">
    <source>
        <dbReference type="ARBA" id="ARBA00022729"/>
    </source>
</evidence>
<dbReference type="Gene3D" id="3.60.21.10">
    <property type="match status" value="1"/>
</dbReference>
<dbReference type="Pfam" id="PF00149">
    <property type="entry name" value="Metallophos"/>
    <property type="match status" value="1"/>
</dbReference>
<evidence type="ECO:0000313" key="5">
    <source>
        <dbReference type="EMBL" id="QDA58830.1"/>
    </source>
</evidence>
<dbReference type="GO" id="GO:0016787">
    <property type="term" value="F:hydrolase activity"/>
    <property type="evidence" value="ECO:0007669"/>
    <property type="project" value="UniProtKB-KW"/>
</dbReference>
<dbReference type="Proteomes" id="UP000305398">
    <property type="component" value="Chromosome"/>
</dbReference>
<keyword evidence="6" id="KW-1185">Reference proteome</keyword>
<dbReference type="OrthoDB" id="9809781at2"/>
<name>A0A5B7ZV35_9BACT</name>
<evidence type="ECO:0000313" key="6">
    <source>
        <dbReference type="Proteomes" id="UP000305398"/>
    </source>
</evidence>
<protein>
    <recommendedName>
        <fullName evidence="4">Calcineurin-like phosphoesterase domain-containing protein</fullName>
    </recommendedName>
</protein>